<dbReference type="Proteomes" id="UP001060336">
    <property type="component" value="Chromosome"/>
</dbReference>
<feature type="domain" description="DUF6362" evidence="1">
    <location>
        <begin position="25"/>
        <end position="121"/>
    </location>
</feature>
<gene>
    <name evidence="2" type="ORF">NUH88_08840</name>
</gene>
<dbReference type="KEGG" id="naci:NUH88_08840"/>
<evidence type="ECO:0000313" key="2">
    <source>
        <dbReference type="EMBL" id="UUX51793.1"/>
    </source>
</evidence>
<sequence>MTITQNVPDPKWIKQCLREAADTLRRLPRAHTKPRLAAWPDVVRNSAPYQSAPKRTRPAAPSPAAIDRLDESLHWMFACSPEQRRIVWARACGVPWRKLEDIDGRSHVTLRRIEDQGVSAIRDRLRSTIRKRAFDAPM</sequence>
<dbReference type="AlphaFoldDB" id="A0A9J7AZE2"/>
<name>A0A9J7AZE2_9PROT</name>
<evidence type="ECO:0000259" key="1">
    <source>
        <dbReference type="Pfam" id="PF19889"/>
    </source>
</evidence>
<protein>
    <submittedName>
        <fullName evidence="2">DUF6362 family protein</fullName>
    </submittedName>
</protein>
<dbReference type="RefSeq" id="WP_257771486.1">
    <property type="nucleotide sequence ID" value="NZ_CP102480.1"/>
</dbReference>
<evidence type="ECO:0000313" key="3">
    <source>
        <dbReference type="Proteomes" id="UP001060336"/>
    </source>
</evidence>
<proteinExistence type="predicted"/>
<accession>A0A9J7AZE2</accession>
<organism evidence="2 3">
    <name type="scientific">Nisaea acidiphila</name>
    <dbReference type="NCBI Taxonomy" id="1862145"/>
    <lineage>
        <taxon>Bacteria</taxon>
        <taxon>Pseudomonadati</taxon>
        <taxon>Pseudomonadota</taxon>
        <taxon>Alphaproteobacteria</taxon>
        <taxon>Rhodospirillales</taxon>
        <taxon>Thalassobaculaceae</taxon>
        <taxon>Nisaea</taxon>
    </lineage>
</organism>
<keyword evidence="3" id="KW-1185">Reference proteome</keyword>
<dbReference type="EMBL" id="CP102480">
    <property type="protein sequence ID" value="UUX51793.1"/>
    <property type="molecule type" value="Genomic_DNA"/>
</dbReference>
<dbReference type="Pfam" id="PF19889">
    <property type="entry name" value="DUF6362"/>
    <property type="match status" value="1"/>
</dbReference>
<dbReference type="InterPro" id="IPR045942">
    <property type="entry name" value="DUF6362"/>
</dbReference>
<reference evidence="2" key="1">
    <citation type="submission" date="2022-08" db="EMBL/GenBank/DDBJ databases">
        <title>Nisaea acidiphila sp. nov., isolated from a marine algal debris and emended description of the genus Nisaea Urios et al. 2008.</title>
        <authorList>
            <person name="Kwon K."/>
        </authorList>
    </citation>
    <scope>NUCLEOTIDE SEQUENCE</scope>
    <source>
        <strain evidence="2">MEBiC11861</strain>
    </source>
</reference>